<dbReference type="OrthoDB" id="10319240at2759"/>
<gene>
    <name evidence="2" type="ORF">PVP01_0003890</name>
</gene>
<sequence length="364" mass="42387">MPHPITFDALVVMFLYKNDYNNSLYSIMVLILIHLNLDSVGLTSERFYYRLNHDDQNLEDHDSECRSLLSKKGLHKYNRICKKLLKFLKYSNAISDKEDSTYDDCILFNYWMYNEIAQRNNYDYTKKVNPVFGDLQFIWNSLIIDKSNESYFNKCKPDFYIPTQDDWKKRKQLYDYYVNSGTIVQIANSFPNTCEDIYRYIKGNSHLYKHFNERCSSENENQCPNFYNKCKKYHPDILLPKLTCYKNMQEKESASAESALSQRKQPELPEDGTFSSDDLQLGKDSSPPLIKTGDVLLGVVATTMTSGALYKFTPLGNMLRNRFGWNNNMRNFNGGDNGLFDYASEAFNPFSGGAEEHYIGYHPA</sequence>
<dbReference type="VEuPathDB" id="PlasmoDB:PVW1_020028900"/>
<accession>A0A565A6T8</accession>
<dbReference type="VEuPathDB" id="PlasmoDB:PVPAM_070006500"/>
<name>A0A565A6T8_PLAVI</name>
<protein>
    <submittedName>
        <fullName evidence="2">VIR protein</fullName>
    </submittedName>
</protein>
<feature type="region of interest" description="Disordered" evidence="1">
    <location>
        <begin position="255"/>
        <end position="286"/>
    </location>
</feature>
<organism evidence="2">
    <name type="scientific">Plasmodium vivax</name>
    <name type="common">malaria parasite P. vivax</name>
    <dbReference type="NCBI Taxonomy" id="5855"/>
    <lineage>
        <taxon>Eukaryota</taxon>
        <taxon>Sar</taxon>
        <taxon>Alveolata</taxon>
        <taxon>Apicomplexa</taxon>
        <taxon>Aconoidasida</taxon>
        <taxon>Haemosporida</taxon>
        <taxon>Plasmodiidae</taxon>
        <taxon>Plasmodium</taxon>
        <taxon>Plasmodium (Plasmodium)</taxon>
    </lineage>
</organism>
<dbReference type="InterPro" id="IPR008780">
    <property type="entry name" value="Plasmodium_Vir"/>
</dbReference>
<proteinExistence type="predicted"/>
<evidence type="ECO:0000256" key="1">
    <source>
        <dbReference type="SAM" id="MobiDB-lite"/>
    </source>
</evidence>
<dbReference type="Proteomes" id="UP000220605">
    <property type="component" value="Unassembled WGS sequence"/>
</dbReference>
<evidence type="ECO:0000313" key="2">
    <source>
        <dbReference type="EMBL" id="VUZ99674.1"/>
    </source>
</evidence>
<dbReference type="AlphaFoldDB" id="A0A565A6T8"/>
<dbReference type="Pfam" id="PF05795">
    <property type="entry name" value="Plasmodium_Vir"/>
    <property type="match status" value="1"/>
</dbReference>
<dbReference type="VEuPathDB" id="PlasmoDB:PVP01_0003890"/>
<reference evidence="2" key="1">
    <citation type="submission" date="2016-07" db="EMBL/GenBank/DDBJ databases">
        <authorList>
            <consortium name="Pathogen Informatics"/>
        </authorList>
    </citation>
    <scope>NUCLEOTIDE SEQUENCE</scope>
</reference>
<dbReference type="VEuPathDB" id="PlasmoDB:PVX_061190"/>
<dbReference type="EMBL" id="FLZR02000009">
    <property type="protein sequence ID" value="VUZ99674.1"/>
    <property type="molecule type" value="Genomic_DNA"/>
</dbReference>